<dbReference type="Gene3D" id="1.10.10.10">
    <property type="entry name" value="Winged helix-like DNA-binding domain superfamily/Winged helix DNA-binding domain"/>
    <property type="match status" value="1"/>
</dbReference>
<dbReference type="PROSITE" id="PS51000">
    <property type="entry name" value="HTH_DEOR_2"/>
    <property type="match status" value="1"/>
</dbReference>
<evidence type="ECO:0000313" key="5">
    <source>
        <dbReference type="EMBL" id="MCD5313421.1"/>
    </source>
</evidence>
<dbReference type="SUPFAM" id="SSF46785">
    <property type="entry name" value="Winged helix' DNA-binding domain"/>
    <property type="match status" value="1"/>
</dbReference>
<protein>
    <submittedName>
        <fullName evidence="5">DeoR/GlpR family DNA-binding transcription regulator</fullName>
    </submittedName>
</protein>
<evidence type="ECO:0000259" key="4">
    <source>
        <dbReference type="PROSITE" id="PS51000"/>
    </source>
</evidence>
<dbReference type="GO" id="GO:0003700">
    <property type="term" value="F:DNA-binding transcription factor activity"/>
    <property type="evidence" value="ECO:0007669"/>
    <property type="project" value="InterPro"/>
</dbReference>
<name>A0A9X1SVA4_9ACTN</name>
<dbReference type="Pfam" id="PF00455">
    <property type="entry name" value="DeoRC"/>
    <property type="match status" value="1"/>
</dbReference>
<sequence length="251" mass="26463">MRRAERLSAILDQVRTDGSVDVLELATSLGVSGATVRRDLQALAENRMLVRTRGGAMSNDIGDELPSRLKAPRFQAEKKRIGAAAAALVPDGAVVGLTGGSTALEVARALARRRGVTIVTNAIDLAEELAGNSGLRIVVIGGILRTSRELVGPAAETMLSNYHLDIAFVGVDGLTPDEGCTTYDEMEAQTDLAFLRRARRSVVIADSSKLGKVTFARISPLAEVDDVVTDTGAEPEQLEAIEATGVQVTAI</sequence>
<dbReference type="Pfam" id="PF08220">
    <property type="entry name" value="HTH_DeoR"/>
    <property type="match status" value="1"/>
</dbReference>
<keyword evidence="2 5" id="KW-0238">DNA-binding</keyword>
<proteinExistence type="predicted"/>
<dbReference type="PRINTS" id="PR00037">
    <property type="entry name" value="HTHLACR"/>
</dbReference>
<dbReference type="SUPFAM" id="SSF100950">
    <property type="entry name" value="NagB/RpiA/CoA transferase-like"/>
    <property type="match status" value="1"/>
</dbReference>
<evidence type="ECO:0000256" key="2">
    <source>
        <dbReference type="ARBA" id="ARBA00023125"/>
    </source>
</evidence>
<dbReference type="RefSeq" id="WP_231444587.1">
    <property type="nucleotide sequence ID" value="NZ_JAJOMB010000011.1"/>
</dbReference>
<dbReference type="InterPro" id="IPR050313">
    <property type="entry name" value="Carb_Metab_HTH_regulators"/>
</dbReference>
<dbReference type="PANTHER" id="PTHR30363">
    <property type="entry name" value="HTH-TYPE TRANSCRIPTIONAL REGULATOR SRLR-RELATED"/>
    <property type="match status" value="1"/>
</dbReference>
<gene>
    <name evidence="5" type="ORF">LR394_21160</name>
</gene>
<feature type="domain" description="HTH deoR-type" evidence="4">
    <location>
        <begin position="3"/>
        <end position="58"/>
    </location>
</feature>
<comment type="caution">
    <text evidence="5">The sequence shown here is derived from an EMBL/GenBank/DDBJ whole genome shotgun (WGS) entry which is preliminary data.</text>
</comment>
<keyword evidence="6" id="KW-1185">Reference proteome</keyword>
<dbReference type="InterPro" id="IPR018356">
    <property type="entry name" value="Tscrpt_reg_HTH_DeoR_CS"/>
</dbReference>
<dbReference type="GO" id="GO:0003677">
    <property type="term" value="F:DNA binding"/>
    <property type="evidence" value="ECO:0007669"/>
    <property type="project" value="UniProtKB-KW"/>
</dbReference>
<accession>A0A9X1SVA4</accession>
<reference evidence="5" key="1">
    <citation type="submission" date="2021-11" db="EMBL/GenBank/DDBJ databases">
        <title>Streptomyces corallinus and Kineosporia corallina sp. nov., two new coral-derived marine actinobacteria.</title>
        <authorList>
            <person name="Buangrab K."/>
            <person name="Sutthacheep M."/>
            <person name="Yeemin T."/>
            <person name="Harunari E."/>
            <person name="Igarashi Y."/>
            <person name="Sripreechasak P."/>
            <person name="Kanchanasin P."/>
            <person name="Tanasupawat S."/>
            <person name="Phongsopitanun W."/>
        </authorList>
    </citation>
    <scope>NUCLEOTIDE SEQUENCE</scope>
    <source>
        <strain evidence="5">JCM 31032</strain>
    </source>
</reference>
<dbReference type="InterPro" id="IPR036388">
    <property type="entry name" value="WH-like_DNA-bd_sf"/>
</dbReference>
<dbReference type="Gene3D" id="3.40.50.1360">
    <property type="match status" value="1"/>
</dbReference>
<dbReference type="AlphaFoldDB" id="A0A9X1SVA4"/>
<organism evidence="5 6">
    <name type="scientific">Kineosporia babensis</name>
    <dbReference type="NCBI Taxonomy" id="499548"/>
    <lineage>
        <taxon>Bacteria</taxon>
        <taxon>Bacillati</taxon>
        <taxon>Actinomycetota</taxon>
        <taxon>Actinomycetes</taxon>
        <taxon>Kineosporiales</taxon>
        <taxon>Kineosporiaceae</taxon>
        <taxon>Kineosporia</taxon>
    </lineage>
</organism>
<dbReference type="Proteomes" id="UP001138997">
    <property type="component" value="Unassembled WGS sequence"/>
</dbReference>
<dbReference type="EMBL" id="JAJOMB010000011">
    <property type="protein sequence ID" value="MCD5313421.1"/>
    <property type="molecule type" value="Genomic_DNA"/>
</dbReference>
<keyword evidence="3" id="KW-0804">Transcription</keyword>
<evidence type="ECO:0000313" key="6">
    <source>
        <dbReference type="Proteomes" id="UP001138997"/>
    </source>
</evidence>
<evidence type="ECO:0000256" key="1">
    <source>
        <dbReference type="ARBA" id="ARBA00023015"/>
    </source>
</evidence>
<dbReference type="InterPro" id="IPR014036">
    <property type="entry name" value="DeoR-like_C"/>
</dbReference>
<dbReference type="PANTHER" id="PTHR30363:SF44">
    <property type="entry name" value="AGA OPERON TRANSCRIPTIONAL REPRESSOR-RELATED"/>
    <property type="match status" value="1"/>
</dbReference>
<keyword evidence="1" id="KW-0805">Transcription regulation</keyword>
<dbReference type="SMART" id="SM01134">
    <property type="entry name" value="DeoRC"/>
    <property type="match status" value="1"/>
</dbReference>
<dbReference type="InterPro" id="IPR036390">
    <property type="entry name" value="WH_DNA-bd_sf"/>
</dbReference>
<dbReference type="InterPro" id="IPR037171">
    <property type="entry name" value="NagB/RpiA_transferase-like"/>
</dbReference>
<dbReference type="InterPro" id="IPR001034">
    <property type="entry name" value="DeoR_HTH"/>
</dbReference>
<dbReference type="SMART" id="SM00420">
    <property type="entry name" value="HTH_DEOR"/>
    <property type="match status" value="1"/>
</dbReference>
<dbReference type="PROSITE" id="PS00894">
    <property type="entry name" value="HTH_DEOR_1"/>
    <property type="match status" value="1"/>
</dbReference>
<evidence type="ECO:0000256" key="3">
    <source>
        <dbReference type="ARBA" id="ARBA00023163"/>
    </source>
</evidence>